<dbReference type="AlphaFoldDB" id="A0A5S3UUS4"/>
<dbReference type="InterPro" id="IPR036188">
    <property type="entry name" value="FAD/NAD-bd_sf"/>
</dbReference>
<dbReference type="EMBL" id="CP045429">
    <property type="protein sequence ID" value="QPB82423.1"/>
    <property type="molecule type" value="Genomic_DNA"/>
</dbReference>
<dbReference type="Proteomes" id="UP000305729">
    <property type="component" value="Chromosome 1"/>
</dbReference>
<evidence type="ECO:0000313" key="4">
    <source>
        <dbReference type="Proteomes" id="UP000305729"/>
    </source>
</evidence>
<dbReference type="Pfam" id="PF01266">
    <property type="entry name" value="DAO"/>
    <property type="match status" value="1"/>
</dbReference>
<sequence length="430" mass="47472">MKPVNTQPLWLEEAVTLETQAPLAKADAVFVGGGITALSAAIPLLKAGFTVQVLEANAPLSGASSRAFGNLDVGVSVSNSALRAQYGTQLGDELWLEAANAAIELQAYIARCQIACDLDTSGHLKVAFNSRQEAGLVNEYHELNAVFPHSQAKLVRGQEVSHYWPGRKATLGFFNPLSATVNPYKFASALYAQFLALGGHYSAYCAVKQVRPDKGEGYTVVHQAGHTQAEHVVHTTNGYTSKVSGALRQHILPIGSYIMATNPLSEQEYKAFTHPHQVVTTAYHFKQYMRLDQQRRLIFGGRLGLSTGLQEHKVERELRNLATHLLPFVDIQSSHVWGGKLAMTRTMLPSMGALAHNQYYAMGYCGRGIPMAWWCGIKLAEMIVQGSTRNITSFTRAPNQSFRLLNLIPLRNELLSGYFYLKDRAYREFQ</sequence>
<dbReference type="PANTHER" id="PTHR13847">
    <property type="entry name" value="SARCOSINE DEHYDROGENASE-RELATED"/>
    <property type="match status" value="1"/>
</dbReference>
<evidence type="ECO:0000259" key="2">
    <source>
        <dbReference type="Pfam" id="PF01266"/>
    </source>
</evidence>
<dbReference type="Gene3D" id="3.30.9.10">
    <property type="entry name" value="D-Amino Acid Oxidase, subunit A, domain 2"/>
    <property type="match status" value="1"/>
</dbReference>
<evidence type="ECO:0000313" key="3">
    <source>
        <dbReference type="EMBL" id="QPB82423.1"/>
    </source>
</evidence>
<name>A0A5S3UUS4_9GAMM</name>
<reference evidence="3 4" key="1">
    <citation type="submission" date="2019-10" db="EMBL/GenBank/DDBJ databases">
        <title>Pseudoalteromonas rubra S4059.</title>
        <authorList>
            <person name="Paulsen S."/>
            <person name="Wang X."/>
        </authorList>
    </citation>
    <scope>NUCLEOTIDE SEQUENCE [LARGE SCALE GENOMIC DNA]</scope>
    <source>
        <strain evidence="3 4">S4059</strain>
    </source>
</reference>
<dbReference type="Gene3D" id="3.50.50.60">
    <property type="entry name" value="FAD/NAD(P)-binding domain"/>
    <property type="match status" value="1"/>
</dbReference>
<dbReference type="InterPro" id="IPR006076">
    <property type="entry name" value="FAD-dep_OxRdtase"/>
</dbReference>
<dbReference type="PANTHER" id="PTHR13847:SF281">
    <property type="entry name" value="FAD DEPENDENT OXIDOREDUCTASE DOMAIN-CONTAINING PROTEIN"/>
    <property type="match status" value="1"/>
</dbReference>
<gene>
    <name evidence="3" type="ORF">CWC22_005240</name>
</gene>
<protein>
    <submittedName>
        <fullName evidence="3">FAD-dependent oxidoreductase</fullName>
    </submittedName>
</protein>
<evidence type="ECO:0000256" key="1">
    <source>
        <dbReference type="ARBA" id="ARBA00023002"/>
    </source>
</evidence>
<accession>A0A5S3UUS4</accession>
<dbReference type="GO" id="GO:0016491">
    <property type="term" value="F:oxidoreductase activity"/>
    <property type="evidence" value="ECO:0007669"/>
    <property type="project" value="UniProtKB-KW"/>
</dbReference>
<dbReference type="GO" id="GO:0005737">
    <property type="term" value="C:cytoplasm"/>
    <property type="evidence" value="ECO:0007669"/>
    <property type="project" value="TreeGrafter"/>
</dbReference>
<proteinExistence type="predicted"/>
<dbReference type="SUPFAM" id="SSF51905">
    <property type="entry name" value="FAD/NAD(P)-binding domain"/>
    <property type="match status" value="1"/>
</dbReference>
<feature type="domain" description="FAD dependent oxidoreductase" evidence="2">
    <location>
        <begin position="28"/>
        <end position="382"/>
    </location>
</feature>
<organism evidence="3 4">
    <name type="scientific">Pseudoalteromonas rubra</name>
    <dbReference type="NCBI Taxonomy" id="43658"/>
    <lineage>
        <taxon>Bacteria</taxon>
        <taxon>Pseudomonadati</taxon>
        <taxon>Pseudomonadota</taxon>
        <taxon>Gammaproteobacteria</taxon>
        <taxon>Alteromonadales</taxon>
        <taxon>Pseudoalteromonadaceae</taxon>
        <taxon>Pseudoalteromonas</taxon>
    </lineage>
</organism>
<keyword evidence="1" id="KW-0560">Oxidoreductase</keyword>